<feature type="transmembrane region" description="Helical" evidence="8">
    <location>
        <begin position="197"/>
        <end position="218"/>
    </location>
</feature>
<dbReference type="InterPro" id="IPR000522">
    <property type="entry name" value="ABC_transptr_permease_BtuC"/>
</dbReference>
<evidence type="ECO:0000256" key="2">
    <source>
        <dbReference type="ARBA" id="ARBA00007935"/>
    </source>
</evidence>
<evidence type="ECO:0000256" key="5">
    <source>
        <dbReference type="ARBA" id="ARBA00022692"/>
    </source>
</evidence>
<comment type="subcellular location">
    <subcellularLocation>
        <location evidence="1">Cell membrane</location>
        <topology evidence="1">Multi-pass membrane protein</topology>
    </subcellularLocation>
</comment>
<dbReference type="GO" id="GO:0022857">
    <property type="term" value="F:transmembrane transporter activity"/>
    <property type="evidence" value="ECO:0007669"/>
    <property type="project" value="InterPro"/>
</dbReference>
<reference evidence="9 10" key="1">
    <citation type="journal article" date="2011" name="J. Bacteriol.">
        <title>Complete genome sequence of the industrial strain Ketogulonicigenium vulgare WSH-001.</title>
        <authorList>
            <person name="Liu L."/>
            <person name="Li Y."/>
            <person name="Zhang J."/>
            <person name="Zhou Z."/>
            <person name="Liu J."/>
            <person name="Li X."/>
            <person name="Zhou J."/>
            <person name="Du G."/>
            <person name="Wang L."/>
            <person name="Chen J."/>
        </authorList>
    </citation>
    <scope>NUCLEOTIDE SEQUENCE [LARGE SCALE GENOMIC DNA]</scope>
    <source>
        <strain evidence="9 10">WSH-001</strain>
    </source>
</reference>
<dbReference type="CDD" id="cd06550">
    <property type="entry name" value="TM_ABC_iron-siderophores_like"/>
    <property type="match status" value="1"/>
</dbReference>
<evidence type="ECO:0000256" key="6">
    <source>
        <dbReference type="ARBA" id="ARBA00022989"/>
    </source>
</evidence>
<proteinExistence type="inferred from homology"/>
<keyword evidence="10" id="KW-1185">Reference proteome</keyword>
<evidence type="ECO:0000313" key="10">
    <source>
        <dbReference type="Proteomes" id="UP000000692"/>
    </source>
</evidence>
<dbReference type="RefSeq" id="WP_014537649.1">
    <property type="nucleotide sequence ID" value="NC_017384.1"/>
</dbReference>
<dbReference type="PATRIC" id="fig|759362.5.peg.791"/>
<feature type="transmembrane region" description="Helical" evidence="8">
    <location>
        <begin position="155"/>
        <end position="177"/>
    </location>
</feature>
<comment type="similarity">
    <text evidence="2">Belongs to the binding-protein-dependent transport system permease family. FecCD subfamily.</text>
</comment>
<dbReference type="HOGENOM" id="CLU_013016_1_1_5"/>
<dbReference type="Pfam" id="PF01032">
    <property type="entry name" value="FecCD"/>
    <property type="match status" value="1"/>
</dbReference>
<accession>F9Y4P7</accession>
<evidence type="ECO:0000256" key="8">
    <source>
        <dbReference type="SAM" id="Phobius"/>
    </source>
</evidence>
<feature type="transmembrane region" description="Helical" evidence="8">
    <location>
        <begin position="103"/>
        <end position="120"/>
    </location>
</feature>
<evidence type="ECO:0000256" key="7">
    <source>
        <dbReference type="ARBA" id="ARBA00023136"/>
    </source>
</evidence>
<evidence type="ECO:0000313" key="9">
    <source>
        <dbReference type="EMBL" id="AEM40604.1"/>
    </source>
</evidence>
<name>F9Y4P7_KETVW</name>
<dbReference type="Gene3D" id="1.10.3470.10">
    <property type="entry name" value="ABC transporter involved in vitamin B12 uptake, BtuC"/>
    <property type="match status" value="1"/>
</dbReference>
<keyword evidence="7 8" id="KW-0472">Membrane</keyword>
<dbReference type="PANTHER" id="PTHR30472:SF24">
    <property type="entry name" value="FERRIC ENTEROBACTIN TRANSPORT SYSTEM PERMEASE PROTEIN FEPG"/>
    <property type="match status" value="1"/>
</dbReference>
<feature type="transmembrane region" description="Helical" evidence="8">
    <location>
        <begin position="73"/>
        <end position="91"/>
    </location>
</feature>
<keyword evidence="3" id="KW-0813">Transport</keyword>
<dbReference type="PANTHER" id="PTHR30472">
    <property type="entry name" value="FERRIC ENTEROBACTIN TRANSPORT SYSTEM PERMEASE PROTEIN"/>
    <property type="match status" value="1"/>
</dbReference>
<dbReference type="GO" id="GO:0033214">
    <property type="term" value="P:siderophore-iron import into cell"/>
    <property type="evidence" value="ECO:0007669"/>
    <property type="project" value="TreeGrafter"/>
</dbReference>
<keyword evidence="4" id="KW-1003">Cell membrane</keyword>
<gene>
    <name evidence="9" type="ordered locus">KVU_0765</name>
</gene>
<dbReference type="OrthoDB" id="9811975at2"/>
<dbReference type="GO" id="GO:0005886">
    <property type="term" value="C:plasma membrane"/>
    <property type="evidence" value="ECO:0007669"/>
    <property type="project" value="UniProtKB-SubCell"/>
</dbReference>
<feature type="transmembrane region" description="Helical" evidence="8">
    <location>
        <begin position="311"/>
        <end position="332"/>
    </location>
</feature>
<feature type="transmembrane region" description="Helical" evidence="8">
    <location>
        <begin position="17"/>
        <end position="36"/>
    </location>
</feature>
<evidence type="ECO:0000256" key="3">
    <source>
        <dbReference type="ARBA" id="ARBA00022448"/>
    </source>
</evidence>
<protein>
    <submittedName>
        <fullName evidence="9">Ferric vibriobactin ABC transporter, permease protein</fullName>
    </submittedName>
</protein>
<dbReference type="KEGG" id="kvl:KVU_0765"/>
<feature type="transmembrane region" description="Helical" evidence="8">
    <location>
        <begin position="286"/>
        <end position="304"/>
    </location>
</feature>
<dbReference type="eggNOG" id="COG4779">
    <property type="taxonomic scope" value="Bacteria"/>
</dbReference>
<dbReference type="SUPFAM" id="SSF81345">
    <property type="entry name" value="ABC transporter involved in vitamin B12 uptake, BtuC"/>
    <property type="match status" value="1"/>
</dbReference>
<dbReference type="InterPro" id="IPR037294">
    <property type="entry name" value="ABC_BtuC-like"/>
</dbReference>
<dbReference type="EMBL" id="CP002018">
    <property type="protein sequence ID" value="AEM40604.1"/>
    <property type="molecule type" value="Genomic_DNA"/>
</dbReference>
<dbReference type="AlphaFoldDB" id="F9Y4P7"/>
<feature type="transmembrane region" description="Helical" evidence="8">
    <location>
        <begin position="126"/>
        <end position="146"/>
    </location>
</feature>
<keyword evidence="6 8" id="KW-1133">Transmembrane helix</keyword>
<sequence length="338" mass="34678">MKLVTLGPYSLLLRPRALLVALVMLGVLTLIGFALLGTGTLNVPPLDVARTLSGHAPDLMAERIIWQIRLPRLLTAILVGGALGVAGAVFQSISRNALGSPDVIGFTSGAATGAIVQIILFNAGPWLTAVSAMASGMAVAVIVLLLSRRDGGGRLVLVGIGFGALLAGINTVLLVMGNLDQAASAQLWLAGSLNMRGWTHVATIGVGIACLLPPILALSRQLNILEMGDDTAAQLGLHPERLRLVMVLLAVGMTASATAIAGPIAFIALAGPQIAKRLTRAPDVPIISGALAGAVLLAAADLISQRFALGVAMPVGLTTGLIGGLYLVVFTFRRIDRA</sequence>
<dbReference type="Proteomes" id="UP000000692">
    <property type="component" value="Chromosome"/>
</dbReference>
<evidence type="ECO:0000256" key="1">
    <source>
        <dbReference type="ARBA" id="ARBA00004651"/>
    </source>
</evidence>
<feature type="transmembrane region" description="Helical" evidence="8">
    <location>
        <begin position="244"/>
        <end position="266"/>
    </location>
</feature>
<organism evidence="9 10">
    <name type="scientific">Ketogulonicigenium vulgare (strain WSH-001)</name>
    <dbReference type="NCBI Taxonomy" id="759362"/>
    <lineage>
        <taxon>Bacteria</taxon>
        <taxon>Pseudomonadati</taxon>
        <taxon>Pseudomonadota</taxon>
        <taxon>Alphaproteobacteria</taxon>
        <taxon>Rhodobacterales</taxon>
        <taxon>Roseobacteraceae</taxon>
        <taxon>Ketogulonicigenium</taxon>
    </lineage>
</organism>
<keyword evidence="5 8" id="KW-0812">Transmembrane</keyword>
<evidence type="ECO:0000256" key="4">
    <source>
        <dbReference type="ARBA" id="ARBA00022475"/>
    </source>
</evidence>